<dbReference type="Proteomes" id="UP000006039">
    <property type="component" value="Unassembled WGS sequence"/>
</dbReference>
<keyword evidence="4" id="KW-1185">Reference proteome</keyword>
<dbReference type="HOGENOM" id="CLU_1503541_0_0_1"/>
<reference evidence="4" key="1">
    <citation type="submission" date="2010-07" db="EMBL/GenBank/DDBJ databases">
        <title>The genome sequence of Gaeumannomyces graminis var. tritici strain R3-111a-1.</title>
        <authorList>
            <consortium name="The Broad Institute Genome Sequencing Platform"/>
            <person name="Ma L.-J."/>
            <person name="Dead R."/>
            <person name="Young S."/>
            <person name="Zeng Q."/>
            <person name="Koehrsen M."/>
            <person name="Alvarado L."/>
            <person name="Berlin A."/>
            <person name="Chapman S.B."/>
            <person name="Chen Z."/>
            <person name="Freedman E."/>
            <person name="Gellesch M."/>
            <person name="Goldberg J."/>
            <person name="Griggs A."/>
            <person name="Gujja S."/>
            <person name="Heilman E.R."/>
            <person name="Heiman D."/>
            <person name="Hepburn T."/>
            <person name="Howarth C."/>
            <person name="Jen D."/>
            <person name="Larson L."/>
            <person name="Mehta T."/>
            <person name="Neiman D."/>
            <person name="Pearson M."/>
            <person name="Roberts A."/>
            <person name="Saif S."/>
            <person name="Shea T."/>
            <person name="Shenoy N."/>
            <person name="Sisk P."/>
            <person name="Stolte C."/>
            <person name="Sykes S."/>
            <person name="Walk T."/>
            <person name="White J."/>
            <person name="Yandava C."/>
            <person name="Haas B."/>
            <person name="Nusbaum C."/>
            <person name="Birren B."/>
        </authorList>
    </citation>
    <scope>NUCLEOTIDE SEQUENCE [LARGE SCALE GENOMIC DNA]</scope>
    <source>
        <strain evidence="4">R3-111a-1</strain>
    </source>
</reference>
<dbReference type="GeneID" id="20351795"/>
<reference evidence="3" key="5">
    <citation type="submission" date="2018-04" db="UniProtKB">
        <authorList>
            <consortium name="EnsemblFungi"/>
        </authorList>
    </citation>
    <scope>IDENTIFICATION</scope>
    <source>
        <strain evidence="3">R3-111a-1</strain>
    </source>
</reference>
<evidence type="ECO:0000313" key="4">
    <source>
        <dbReference type="Proteomes" id="UP000006039"/>
    </source>
</evidence>
<dbReference type="EnsemblFungi" id="EJT72090">
    <property type="protein sequence ID" value="EJT72090"/>
    <property type="gene ID" value="GGTG_11337"/>
</dbReference>
<evidence type="ECO:0000256" key="1">
    <source>
        <dbReference type="SAM" id="MobiDB-lite"/>
    </source>
</evidence>
<dbReference type="AlphaFoldDB" id="J3PCW8"/>
<gene>
    <name evidence="3" type="primary">20351795</name>
    <name evidence="2" type="ORF">GGTG_11337</name>
</gene>
<dbReference type="EMBL" id="GL385400">
    <property type="protein sequence ID" value="EJT72090.1"/>
    <property type="molecule type" value="Genomic_DNA"/>
</dbReference>
<evidence type="ECO:0000313" key="2">
    <source>
        <dbReference type="EMBL" id="EJT72090.1"/>
    </source>
</evidence>
<sequence>MIHVSKANAVSAKLGSGYGVDGGESEDHYLGACFSSSVGAQSSSLAPSLVHATADAATTTVRSDTGPTNHGQLRRVGHGMQAGAWPDKEKHSCLAGQLVPAAPVEVDWALELPTPHRQPHGNFDWLQPRVGLRWKSGKSLNTLSWTWRQSPCPNGGGSRMAVEPPRRGARRNAPCPWAS</sequence>
<reference evidence="2" key="3">
    <citation type="submission" date="2010-09" db="EMBL/GenBank/DDBJ databases">
        <title>Annotation of Gaeumannomyces graminis var. tritici R3-111a-1.</title>
        <authorList>
            <consortium name="The Broad Institute Genome Sequencing Platform"/>
            <person name="Ma L.-J."/>
            <person name="Dead R."/>
            <person name="Young S.K."/>
            <person name="Zeng Q."/>
            <person name="Gargeya S."/>
            <person name="Fitzgerald M."/>
            <person name="Haas B."/>
            <person name="Abouelleil A."/>
            <person name="Alvarado L."/>
            <person name="Arachchi H.M."/>
            <person name="Berlin A."/>
            <person name="Brown A."/>
            <person name="Chapman S.B."/>
            <person name="Chen Z."/>
            <person name="Dunbar C."/>
            <person name="Freedman E."/>
            <person name="Gearin G."/>
            <person name="Gellesch M."/>
            <person name="Goldberg J."/>
            <person name="Griggs A."/>
            <person name="Gujja S."/>
            <person name="Heiman D."/>
            <person name="Howarth C."/>
            <person name="Larson L."/>
            <person name="Lui A."/>
            <person name="MacDonald P.J.P."/>
            <person name="Mehta T."/>
            <person name="Montmayeur A."/>
            <person name="Murphy C."/>
            <person name="Neiman D."/>
            <person name="Pearson M."/>
            <person name="Priest M."/>
            <person name="Roberts A."/>
            <person name="Saif S."/>
            <person name="Shea T."/>
            <person name="Shenoy N."/>
            <person name="Sisk P."/>
            <person name="Stolte C."/>
            <person name="Sykes S."/>
            <person name="Yandava C."/>
            <person name="Wortman J."/>
            <person name="Nusbaum C."/>
            <person name="Birren B."/>
        </authorList>
    </citation>
    <scope>NUCLEOTIDE SEQUENCE</scope>
    <source>
        <strain evidence="2">R3-111a-1</strain>
    </source>
</reference>
<evidence type="ECO:0000313" key="3">
    <source>
        <dbReference type="EnsemblFungi" id="EJT72090"/>
    </source>
</evidence>
<accession>J3PCW8</accession>
<dbReference type="RefSeq" id="XP_009227487.1">
    <property type="nucleotide sequence ID" value="XM_009229223.1"/>
</dbReference>
<organism evidence="2">
    <name type="scientific">Gaeumannomyces tritici (strain R3-111a-1)</name>
    <name type="common">Wheat and barley take-all root rot fungus</name>
    <name type="synonym">Gaeumannomyces graminis var. tritici</name>
    <dbReference type="NCBI Taxonomy" id="644352"/>
    <lineage>
        <taxon>Eukaryota</taxon>
        <taxon>Fungi</taxon>
        <taxon>Dikarya</taxon>
        <taxon>Ascomycota</taxon>
        <taxon>Pezizomycotina</taxon>
        <taxon>Sordariomycetes</taxon>
        <taxon>Sordariomycetidae</taxon>
        <taxon>Magnaporthales</taxon>
        <taxon>Magnaporthaceae</taxon>
        <taxon>Gaeumannomyces</taxon>
    </lineage>
</organism>
<feature type="region of interest" description="Disordered" evidence="1">
    <location>
        <begin position="153"/>
        <end position="179"/>
    </location>
</feature>
<proteinExistence type="predicted"/>
<protein>
    <submittedName>
        <fullName evidence="2 3">Uncharacterized protein</fullName>
    </submittedName>
</protein>
<reference evidence="3" key="4">
    <citation type="journal article" date="2015" name="G3 (Bethesda)">
        <title>Genome sequences of three phytopathogenic species of the Magnaporthaceae family of fungi.</title>
        <authorList>
            <person name="Okagaki L.H."/>
            <person name="Nunes C.C."/>
            <person name="Sailsbery J."/>
            <person name="Clay B."/>
            <person name="Brown D."/>
            <person name="John T."/>
            <person name="Oh Y."/>
            <person name="Young N."/>
            <person name="Fitzgerald M."/>
            <person name="Haas B.J."/>
            <person name="Zeng Q."/>
            <person name="Young S."/>
            <person name="Adiconis X."/>
            <person name="Fan L."/>
            <person name="Levin J.Z."/>
            <person name="Mitchell T.K."/>
            <person name="Okubara P.A."/>
            <person name="Farman M.L."/>
            <person name="Kohn L.M."/>
            <person name="Birren B."/>
            <person name="Ma L.-J."/>
            <person name="Dean R.A."/>
        </authorList>
    </citation>
    <scope>NUCLEOTIDE SEQUENCE</scope>
    <source>
        <strain evidence="3">R3-111a-1</strain>
    </source>
</reference>
<reference evidence="2" key="2">
    <citation type="submission" date="2010-07" db="EMBL/GenBank/DDBJ databases">
        <authorList>
            <consortium name="The Broad Institute Genome Sequencing Platform"/>
            <consortium name="Broad Institute Genome Sequencing Center for Infectious Disease"/>
            <person name="Ma L.-J."/>
            <person name="Dead R."/>
            <person name="Young S."/>
            <person name="Zeng Q."/>
            <person name="Koehrsen M."/>
            <person name="Alvarado L."/>
            <person name="Berlin A."/>
            <person name="Chapman S.B."/>
            <person name="Chen Z."/>
            <person name="Freedman E."/>
            <person name="Gellesch M."/>
            <person name="Goldberg J."/>
            <person name="Griggs A."/>
            <person name="Gujja S."/>
            <person name="Heilman E.R."/>
            <person name="Heiman D."/>
            <person name="Hepburn T."/>
            <person name="Howarth C."/>
            <person name="Jen D."/>
            <person name="Larson L."/>
            <person name="Mehta T."/>
            <person name="Neiman D."/>
            <person name="Pearson M."/>
            <person name="Roberts A."/>
            <person name="Saif S."/>
            <person name="Shea T."/>
            <person name="Shenoy N."/>
            <person name="Sisk P."/>
            <person name="Stolte C."/>
            <person name="Sykes S."/>
            <person name="Walk T."/>
            <person name="White J."/>
            <person name="Yandava C."/>
            <person name="Haas B."/>
            <person name="Nusbaum C."/>
            <person name="Birren B."/>
        </authorList>
    </citation>
    <scope>NUCLEOTIDE SEQUENCE</scope>
    <source>
        <strain evidence="2">R3-111a-1</strain>
    </source>
</reference>
<dbReference type="VEuPathDB" id="FungiDB:GGTG_11337"/>
<name>J3PCW8_GAET3</name>